<dbReference type="RefSeq" id="WP_366922190.1">
    <property type="nucleotide sequence ID" value="NZ_CP121694.1"/>
</dbReference>
<protein>
    <submittedName>
        <fullName evidence="1">Gamma-glutamyl-gamma-aminobutyrate hydrolase family protein</fullName>
    </submittedName>
</protein>
<dbReference type="CDD" id="cd01745">
    <property type="entry name" value="GATase1_2"/>
    <property type="match status" value="1"/>
</dbReference>
<dbReference type="PRINTS" id="PR00096">
    <property type="entry name" value="GATASE"/>
</dbReference>
<name>A0AAU0UN90_9FIRM</name>
<accession>A0AAU0UN90</accession>
<dbReference type="InterPro" id="IPR029062">
    <property type="entry name" value="Class_I_gatase-like"/>
</dbReference>
<dbReference type="GO" id="GO:0033969">
    <property type="term" value="F:gamma-glutamyl-gamma-aminobutyrate hydrolase activity"/>
    <property type="evidence" value="ECO:0007669"/>
    <property type="project" value="TreeGrafter"/>
</dbReference>
<dbReference type="AlphaFoldDB" id="A0AAU0UN90"/>
<gene>
    <name evidence="1" type="ORF">MFMK1_002633</name>
</gene>
<dbReference type="InterPro" id="IPR011697">
    <property type="entry name" value="Peptidase_C26"/>
</dbReference>
<dbReference type="InterPro" id="IPR044668">
    <property type="entry name" value="PuuD-like"/>
</dbReference>
<dbReference type="PANTHER" id="PTHR43235">
    <property type="entry name" value="GLUTAMINE AMIDOTRANSFERASE PB2B2.05-RELATED"/>
    <property type="match status" value="1"/>
</dbReference>
<proteinExistence type="predicted"/>
<dbReference type="Pfam" id="PF07722">
    <property type="entry name" value="Peptidase_C26"/>
    <property type="match status" value="1"/>
</dbReference>
<dbReference type="PRINTS" id="PR00097">
    <property type="entry name" value="ANTSNTHASEII"/>
</dbReference>
<evidence type="ECO:0000313" key="2">
    <source>
        <dbReference type="Proteomes" id="UP001329915"/>
    </source>
</evidence>
<reference evidence="1 2" key="1">
    <citation type="submission" date="2023-04" db="EMBL/GenBank/DDBJ databases">
        <authorList>
            <person name="Hsu D."/>
        </authorList>
    </citation>
    <scope>NUCLEOTIDE SEQUENCE [LARGE SCALE GENOMIC DNA]</scope>
    <source>
        <strain evidence="1 2">MK1</strain>
    </source>
</reference>
<dbReference type="Proteomes" id="UP001329915">
    <property type="component" value="Chromosome"/>
</dbReference>
<dbReference type="PANTHER" id="PTHR43235:SF1">
    <property type="entry name" value="GLUTAMINE AMIDOTRANSFERASE PB2B2.05-RELATED"/>
    <property type="match status" value="1"/>
</dbReference>
<dbReference type="PROSITE" id="PS51273">
    <property type="entry name" value="GATASE_TYPE_1"/>
    <property type="match status" value="1"/>
</dbReference>
<sequence length="243" mass="27325">MFPVIGINCAYLQDEESAHKDKLHLYRPYVQAVEKSGGLPILLPVVSNKDLVTSYMDLIDGLLMTGGGGLHPKFDHVEPLPGLEEQNPIRHQFDTMLVEQALNRDLPVLGICRGHQSINEVAGGTTRLSIRDTAQIDHSQTVPREECTHEIRVVQGTALYELLGKETISVNSLHRQVVDQLAPGFRASAWSEDYLLEAFESSIHTFVMGVQFHPENLMEINPFWKIYRALIKAARNGIEKYIK</sequence>
<dbReference type="GO" id="GO:0005829">
    <property type="term" value="C:cytosol"/>
    <property type="evidence" value="ECO:0007669"/>
    <property type="project" value="TreeGrafter"/>
</dbReference>
<organism evidence="1 2">
    <name type="scientific">Metallumcola ferriviriculae</name>
    <dbReference type="NCBI Taxonomy" id="3039180"/>
    <lineage>
        <taxon>Bacteria</taxon>
        <taxon>Bacillati</taxon>
        <taxon>Bacillota</taxon>
        <taxon>Clostridia</taxon>
        <taxon>Neomoorellales</taxon>
        <taxon>Desulfitibacteraceae</taxon>
        <taxon>Metallumcola</taxon>
    </lineage>
</organism>
<dbReference type="GO" id="GO:0006598">
    <property type="term" value="P:polyamine catabolic process"/>
    <property type="evidence" value="ECO:0007669"/>
    <property type="project" value="TreeGrafter"/>
</dbReference>
<dbReference type="Gene3D" id="3.40.50.880">
    <property type="match status" value="1"/>
</dbReference>
<dbReference type="SUPFAM" id="SSF52317">
    <property type="entry name" value="Class I glutamine amidotransferase-like"/>
    <property type="match status" value="1"/>
</dbReference>
<keyword evidence="2" id="KW-1185">Reference proteome</keyword>
<keyword evidence="1" id="KW-0378">Hydrolase</keyword>
<evidence type="ECO:0000313" key="1">
    <source>
        <dbReference type="EMBL" id="WRO22793.1"/>
    </source>
</evidence>
<dbReference type="EMBL" id="CP121694">
    <property type="protein sequence ID" value="WRO22793.1"/>
    <property type="molecule type" value="Genomic_DNA"/>
</dbReference>
<dbReference type="KEGG" id="dbc:MFMK1_002633"/>